<dbReference type="EMBL" id="CP003349">
    <property type="protein sequence ID" value="AFD06627.1"/>
    <property type="molecule type" value="Genomic_DNA"/>
</dbReference>
<name>H8KTQ2_SOLCM</name>
<evidence type="ECO:0000256" key="1">
    <source>
        <dbReference type="SAM" id="Phobius"/>
    </source>
</evidence>
<feature type="transmembrane region" description="Helical" evidence="1">
    <location>
        <begin position="12"/>
        <end position="33"/>
    </location>
</feature>
<proteinExistence type="predicted"/>
<sequence length="117" mass="13618">MKITLQKNKSLIKKVLVLFMGAVAFALVTKFIIKSTEPDFLDVLLEDFKKDSLLNDKIGGYRSYEVNYNDYEAKSDSMNFKIVIYGKNKKYIHYGKAIKNKKKSWMLKSITDSIIEY</sequence>
<protein>
    <submittedName>
        <fullName evidence="2">Uncharacterized protein</fullName>
    </submittedName>
</protein>
<dbReference type="RefSeq" id="WP_014679854.1">
    <property type="nucleotide sequence ID" value="NC_017770.1"/>
</dbReference>
<dbReference type="Proteomes" id="UP000007590">
    <property type="component" value="Chromosome"/>
</dbReference>
<keyword evidence="1" id="KW-1133">Transmembrane helix</keyword>
<reference evidence="2" key="1">
    <citation type="submission" date="2012-02" db="EMBL/GenBank/DDBJ databases">
        <title>The complete genome of Solitalea canadensis DSM 3403.</title>
        <authorList>
            <consortium name="US DOE Joint Genome Institute (JGI-PGF)"/>
            <person name="Lucas S."/>
            <person name="Copeland A."/>
            <person name="Lapidus A."/>
            <person name="Glavina del Rio T."/>
            <person name="Dalin E."/>
            <person name="Tice H."/>
            <person name="Bruce D."/>
            <person name="Goodwin L."/>
            <person name="Pitluck S."/>
            <person name="Peters L."/>
            <person name="Ovchinnikova G."/>
            <person name="Lu M."/>
            <person name="Kyrpides N."/>
            <person name="Mavromatis K."/>
            <person name="Ivanova N."/>
            <person name="Brettin T."/>
            <person name="Detter J.C."/>
            <person name="Han C."/>
            <person name="Larimer F."/>
            <person name="Land M."/>
            <person name="Hauser L."/>
            <person name="Markowitz V."/>
            <person name="Cheng J.-F."/>
            <person name="Hugenholtz P."/>
            <person name="Woyke T."/>
            <person name="Wu D."/>
            <person name="Spring S."/>
            <person name="Schroeder M."/>
            <person name="Kopitz M."/>
            <person name="Brambilla E."/>
            <person name="Klenk H.-P."/>
            <person name="Eisen J.A."/>
        </authorList>
    </citation>
    <scope>NUCLEOTIDE SEQUENCE</scope>
    <source>
        <strain evidence="2">DSM 3403</strain>
    </source>
</reference>
<dbReference type="OrthoDB" id="9915105at2"/>
<accession>H8KTQ2</accession>
<dbReference type="KEGG" id="scn:Solca_1554"/>
<keyword evidence="1" id="KW-0812">Transmembrane</keyword>
<dbReference type="AlphaFoldDB" id="H8KTQ2"/>
<gene>
    <name evidence="2" type="ordered locus">Solca_1554</name>
</gene>
<keyword evidence="3" id="KW-1185">Reference proteome</keyword>
<organism evidence="2 3">
    <name type="scientific">Solitalea canadensis (strain ATCC 29591 / DSM 3403 / JCM 21819 / LMG 8368 / NBRC 15130 / NCIMB 12057 / USAM 9D)</name>
    <name type="common">Flexibacter canadensis</name>
    <dbReference type="NCBI Taxonomy" id="929556"/>
    <lineage>
        <taxon>Bacteria</taxon>
        <taxon>Pseudomonadati</taxon>
        <taxon>Bacteroidota</taxon>
        <taxon>Sphingobacteriia</taxon>
        <taxon>Sphingobacteriales</taxon>
        <taxon>Sphingobacteriaceae</taxon>
        <taxon>Solitalea</taxon>
    </lineage>
</organism>
<dbReference type="HOGENOM" id="CLU_2083302_0_0_10"/>
<dbReference type="STRING" id="929556.Solca_1554"/>
<evidence type="ECO:0000313" key="2">
    <source>
        <dbReference type="EMBL" id="AFD06627.1"/>
    </source>
</evidence>
<evidence type="ECO:0000313" key="3">
    <source>
        <dbReference type="Proteomes" id="UP000007590"/>
    </source>
</evidence>
<keyword evidence="1" id="KW-0472">Membrane</keyword>